<organism evidence="1 2">
    <name type="scientific">Chrysochromulina ericina virus CeV-01B</name>
    <dbReference type="NCBI Taxonomy" id="3070830"/>
    <lineage>
        <taxon>Viruses</taxon>
        <taxon>Varidnaviria</taxon>
        <taxon>Bamfordvirae</taxon>
        <taxon>Nucleocytoviricota</taxon>
        <taxon>Megaviricetes</taxon>
        <taxon>Imitervirales</taxon>
        <taxon>Mesomimiviridae</taxon>
        <taxon>Tethysvirus</taxon>
        <taxon>Tethysvirus raunefjordenense</taxon>
    </lineage>
</organism>
<proteinExistence type="predicted"/>
<name>A0A0N9R3E1_9VIRU</name>
<dbReference type="OrthoDB" id="38742at10239"/>
<reference evidence="1 2" key="1">
    <citation type="journal article" date="2015" name="Genome Announc.">
        <title>The 474-Kilobase-Pair Complete Genome Sequence of CeV-01B, a Virus Infecting Haptolina (Chrysochromulina) ericina (Prymnesiophyceae).</title>
        <authorList>
            <person name="Gallot-Lavallee L."/>
            <person name="Pagarete A."/>
            <person name="Legendre M."/>
            <person name="Santini S."/>
            <person name="Sandaa R.A."/>
            <person name="Himmelbauer H."/>
            <person name="Ogata H."/>
            <person name="Bratbak G."/>
            <person name="Claverie J.M."/>
        </authorList>
    </citation>
    <scope>NUCLEOTIDE SEQUENCE [LARGE SCALE GENOMIC DNA]</scope>
    <source>
        <strain evidence="1">CeV-01B</strain>
    </source>
</reference>
<sequence>MKKFNKTKKIYKGGNCQNSGPDGVSGCRECCGISNKICIDNCMNTPYNPQNGGGYMGGPMKEKIIKIEKSKTKGKKYTAKVKNIKTGKTRKINFGALGYQQFKDRTPLKLYKKLNHSDKKRQERYYSRFSRGIKNRKKAIQYEEKKSRNYYNPKILSHIYLW</sequence>
<dbReference type="EMBL" id="KT820662">
    <property type="protein sequence ID" value="ALH23132.1"/>
    <property type="molecule type" value="Genomic_DNA"/>
</dbReference>
<accession>A0A0N9R3E1</accession>
<protein>
    <submittedName>
        <fullName evidence="1">Uncharacterized protein</fullName>
    </submittedName>
</protein>
<gene>
    <name evidence="1" type="ORF">ceV_226</name>
</gene>
<dbReference type="Proteomes" id="UP000203826">
    <property type="component" value="Segment"/>
</dbReference>
<evidence type="ECO:0000313" key="1">
    <source>
        <dbReference type="EMBL" id="ALH23132.1"/>
    </source>
</evidence>
<dbReference type="KEGG" id="vg:26049093"/>
<evidence type="ECO:0000313" key="2">
    <source>
        <dbReference type="Proteomes" id="UP000203826"/>
    </source>
</evidence>
<keyword evidence="2" id="KW-1185">Reference proteome</keyword>